<dbReference type="InterPro" id="IPR011763">
    <property type="entry name" value="COA_CT_C"/>
</dbReference>
<evidence type="ECO:0000313" key="6">
    <source>
        <dbReference type="Proteomes" id="UP000572268"/>
    </source>
</evidence>
<dbReference type="GO" id="GO:0006633">
    <property type="term" value="P:fatty acid biosynthetic process"/>
    <property type="evidence" value="ECO:0007669"/>
    <property type="project" value="TreeGrafter"/>
</dbReference>
<sequence>MKVDEFVIKHSVSSLFAMDNLASAVALELIIDSRMEEVNRALVALRAAVAAQWQKGAEKSFVESYILVEELSFPTTTSNEVLSKRVQYTEGSYISANQTSSPFSGLALFQVTARLPKTVEPVSFYMSVETRSLNTSRTRQINLCQLLQRAHERKIPFINVVLGSSVIGPQRTRRSSGITAPFLAAATDAAKCVPTMSLIAGTGARGSNALLCGALRRVVLLDAPGCTYSVESSFRIAEGVPCKTLDGAHLSGAGDVYWRVNAEEEGFDRILSYLELVTSTDVGQTIENVDPIEREIKYVPGINHDPRWLCAGRPTLHGLEPGILDVGTFTEFRTGFAKAAVVGRGRLGGIPVGVVLSENRTTTKQLDEEGQPIDCESPPNSASEAGQVWFPDSARKTYEALRDFAQEGLKAILILANWRGFSGGMRDMYKEILKEGSRIVDALVACEAYDVSVLTYIPPFGELRGGSWVVIDKQIAPNNIVVVADPTSRMNIIEPAGFCKVKFRDNREVTQTIKRLDQQIIQWQKQIDETESADEKLSLQSMIVKRVDELMADYKRVALKFAELQDTPYRAVEKGVIGAVLPFTDTRMRIYWSFRRRMAVYALRRKYVTLSPSTTLSEAEQCIMAWAEDDGVDTKDDRRVAEWAEQRGQESHHASTFAHRFSVVRRTYIQSRVLELASHSSTARSTVAALAAIQSTSGALRRTPLPSYVEGKNYKVRSVSVDAFSASSDVSTHGSPVLISPGADDMMHRRRCVSSVGAE</sequence>
<keyword evidence="1" id="KW-0175">Coiled coil</keyword>
<dbReference type="EMBL" id="JABANN010000078">
    <property type="protein sequence ID" value="KAF4672397.1"/>
    <property type="molecule type" value="Genomic_DNA"/>
</dbReference>
<dbReference type="EMBL" id="JABAHT010000077">
    <property type="protein sequence ID" value="KAF4666280.1"/>
    <property type="molecule type" value="Genomic_DNA"/>
</dbReference>
<name>A0A7J6MM26_PEROL</name>
<evidence type="ECO:0000256" key="1">
    <source>
        <dbReference type="SAM" id="Coils"/>
    </source>
</evidence>
<dbReference type="Proteomes" id="UP000570595">
    <property type="component" value="Unassembled WGS sequence"/>
</dbReference>
<dbReference type="GO" id="GO:0003989">
    <property type="term" value="F:acetyl-CoA carboxylase activity"/>
    <property type="evidence" value="ECO:0007669"/>
    <property type="project" value="InterPro"/>
</dbReference>
<dbReference type="Pfam" id="PF01039">
    <property type="entry name" value="Carboxyl_trans"/>
    <property type="match status" value="1"/>
</dbReference>
<dbReference type="InterPro" id="IPR029045">
    <property type="entry name" value="ClpP/crotonase-like_dom_sf"/>
</dbReference>
<evidence type="ECO:0000313" key="3">
    <source>
        <dbReference type="EMBL" id="KAF4666280.1"/>
    </source>
</evidence>
<dbReference type="Proteomes" id="UP000572268">
    <property type="component" value="Unassembled WGS sequence"/>
</dbReference>
<accession>A0A7J6MM26</accession>
<dbReference type="PANTHER" id="PTHR45728">
    <property type="entry name" value="ACETYL-COA CARBOXYLASE, ISOFORM A"/>
    <property type="match status" value="1"/>
</dbReference>
<dbReference type="SUPFAM" id="SSF52096">
    <property type="entry name" value="ClpP/crotonase"/>
    <property type="match status" value="1"/>
</dbReference>
<reference evidence="5 6" key="1">
    <citation type="submission" date="2020-04" db="EMBL/GenBank/DDBJ databases">
        <title>Perkinsus olseni comparative genomics.</title>
        <authorList>
            <person name="Bogema D.R."/>
        </authorList>
    </citation>
    <scope>NUCLEOTIDE SEQUENCE [LARGE SCALE GENOMIC DNA]</scope>
    <source>
        <strain evidence="3">ATCC PRA-179</strain>
        <strain evidence="4">ATCC PRA-31</strain>
    </source>
</reference>
<evidence type="ECO:0000313" key="5">
    <source>
        <dbReference type="Proteomes" id="UP000570595"/>
    </source>
</evidence>
<dbReference type="PROSITE" id="PS50989">
    <property type="entry name" value="COA_CT_CTER"/>
    <property type="match status" value="1"/>
</dbReference>
<evidence type="ECO:0000259" key="2">
    <source>
        <dbReference type="PROSITE" id="PS50989"/>
    </source>
</evidence>
<dbReference type="Gene3D" id="3.90.226.10">
    <property type="entry name" value="2-enoyl-CoA Hydratase, Chain A, domain 1"/>
    <property type="match status" value="1"/>
</dbReference>
<proteinExistence type="predicted"/>
<comment type="caution">
    <text evidence="4">The sequence shown here is derived from an EMBL/GenBank/DDBJ whole genome shotgun (WGS) entry which is preliminary data.</text>
</comment>
<evidence type="ECO:0000313" key="4">
    <source>
        <dbReference type="EMBL" id="KAF4672397.1"/>
    </source>
</evidence>
<gene>
    <name evidence="4" type="primary">ACC2_2</name>
    <name evidence="4" type="ORF">FOL46_009026</name>
    <name evidence="3" type="ORF">FOZ61_009969</name>
</gene>
<dbReference type="AlphaFoldDB" id="A0A7J6MM26"/>
<protein>
    <submittedName>
        <fullName evidence="4">Acetyl-coA carboxylase</fullName>
    </submittedName>
</protein>
<dbReference type="OrthoDB" id="196847at2759"/>
<dbReference type="PANTHER" id="PTHR45728:SF3">
    <property type="entry name" value="ACETYL-COA CARBOXYLASE"/>
    <property type="match status" value="1"/>
</dbReference>
<dbReference type="InterPro" id="IPR034733">
    <property type="entry name" value="AcCoA_carboxyl_beta"/>
</dbReference>
<organism evidence="4 6">
    <name type="scientific">Perkinsus olseni</name>
    <name type="common">Perkinsus atlanticus</name>
    <dbReference type="NCBI Taxonomy" id="32597"/>
    <lineage>
        <taxon>Eukaryota</taxon>
        <taxon>Sar</taxon>
        <taxon>Alveolata</taxon>
        <taxon>Perkinsozoa</taxon>
        <taxon>Perkinsea</taxon>
        <taxon>Perkinsida</taxon>
        <taxon>Perkinsidae</taxon>
        <taxon>Perkinsus</taxon>
    </lineage>
</organism>
<feature type="domain" description="CoA carboxyltransferase C-terminal" evidence="2">
    <location>
        <begin position="291"/>
        <end position="609"/>
    </location>
</feature>
<dbReference type="InterPro" id="IPR049076">
    <property type="entry name" value="ACCA"/>
</dbReference>
<feature type="coiled-coil region" evidence="1">
    <location>
        <begin position="506"/>
        <end position="533"/>
    </location>
</feature>